<comment type="caution">
    <text evidence="3">The sequence shown here is derived from an EMBL/GenBank/DDBJ whole genome shotgun (WGS) entry which is preliminary data.</text>
</comment>
<dbReference type="Pfam" id="PF00651">
    <property type="entry name" value="BTB"/>
    <property type="match status" value="1"/>
</dbReference>
<dbReference type="InterPro" id="IPR000210">
    <property type="entry name" value="BTB/POZ_dom"/>
</dbReference>
<evidence type="ECO:0000313" key="4">
    <source>
        <dbReference type="Proteomes" id="UP001176961"/>
    </source>
</evidence>
<reference evidence="3" key="1">
    <citation type="submission" date="2023-07" db="EMBL/GenBank/DDBJ databases">
        <authorList>
            <consortium name="CYATHOMIX"/>
        </authorList>
    </citation>
    <scope>NUCLEOTIDE SEQUENCE</scope>
    <source>
        <strain evidence="3">N/A</strain>
    </source>
</reference>
<dbReference type="EMBL" id="CATQJL010000112">
    <property type="protein sequence ID" value="CAJ0593184.1"/>
    <property type="molecule type" value="Genomic_DNA"/>
</dbReference>
<dbReference type="Proteomes" id="UP001176961">
    <property type="component" value="Unassembled WGS sequence"/>
</dbReference>
<name>A0AA36GFZ4_CYLNA</name>
<evidence type="ECO:0000259" key="2">
    <source>
        <dbReference type="SMART" id="SM00225"/>
    </source>
</evidence>
<feature type="compositionally biased region" description="Polar residues" evidence="1">
    <location>
        <begin position="438"/>
        <end position="459"/>
    </location>
</feature>
<proteinExistence type="predicted"/>
<evidence type="ECO:0000256" key="1">
    <source>
        <dbReference type="SAM" id="MobiDB-lite"/>
    </source>
</evidence>
<feature type="domain" description="BTB" evidence="2">
    <location>
        <begin position="131"/>
        <end position="282"/>
    </location>
</feature>
<organism evidence="3 4">
    <name type="scientific">Cylicocyclus nassatus</name>
    <name type="common">Nematode worm</name>
    <dbReference type="NCBI Taxonomy" id="53992"/>
    <lineage>
        <taxon>Eukaryota</taxon>
        <taxon>Metazoa</taxon>
        <taxon>Ecdysozoa</taxon>
        <taxon>Nematoda</taxon>
        <taxon>Chromadorea</taxon>
        <taxon>Rhabditida</taxon>
        <taxon>Rhabditina</taxon>
        <taxon>Rhabditomorpha</taxon>
        <taxon>Strongyloidea</taxon>
        <taxon>Strongylidae</taxon>
        <taxon>Cylicocyclus</taxon>
    </lineage>
</organism>
<dbReference type="SMART" id="SM00225">
    <property type="entry name" value="BTB"/>
    <property type="match status" value="1"/>
</dbReference>
<gene>
    <name evidence="3" type="ORF">CYNAS_LOCUS5167</name>
</gene>
<protein>
    <recommendedName>
        <fullName evidence="2">BTB domain-containing protein</fullName>
    </recommendedName>
</protein>
<dbReference type="PANTHER" id="PTHR47022">
    <property type="entry name" value="BTB AND MATH DOMAIN-CONTAINING PROTEIN 36-RELATED"/>
    <property type="match status" value="1"/>
</dbReference>
<dbReference type="InterPro" id="IPR011333">
    <property type="entry name" value="SKP1/BTB/POZ_sf"/>
</dbReference>
<dbReference type="AlphaFoldDB" id="A0AA36GFZ4"/>
<evidence type="ECO:0000313" key="3">
    <source>
        <dbReference type="EMBL" id="CAJ0593184.1"/>
    </source>
</evidence>
<sequence>MHEESLVLTQSDAGYIDAKKKFCGFEWEAEATADVDYVTITLWCNRGVEASLWTCTANVSIHNFLGINGDNTMIEQFIHKFHSKDRSKSITFSRCELENDIILTLRNLRDITGYRDALMFELDFTKPSESNNVCIVFEDEDKRVYVNREYLSINSRKFATMFPPNREELSASESDGDDFDVLSMQADAVDESSGVREDLDVNPLSSGDIVPRPTSAANVHRKNGVYLLRDVISDDFITLLRAIYPPFCEVTGANLGCLLSLASQFGVEHIIWKCELYLRTDDGRQCFDLYRRLFMAVKYRMASVESDCMAALQSADDVRSLLEDPRMESAPRRMRPLLLETLLQRLKTEASPAAPKVSATTKDAQTYVCNLFKSIGTSENSTNGESLQNKQCSSNMADEVASVRNVSLNPEGMRQNLEMSFKCTEDIIRCMQRRSENDANANSQFPSLQASSDATMETSTAEERPPPVPPRKKRCEQANRDFLRNLVFETINACKLSKEQSIVLGYTRKAFSAHDIFADLVLPPFSSMKTVTYSFVTHFFTKVYGEGVVQIVKAHLSTELNAFPSTLAERVATAIIAGYELDVQLGNDDLLIHELKIHLQKQLRSEFVIFCENIKAGYLNDSFAQS</sequence>
<feature type="region of interest" description="Disordered" evidence="1">
    <location>
        <begin position="438"/>
        <end position="473"/>
    </location>
</feature>
<keyword evidence="4" id="KW-1185">Reference proteome</keyword>
<dbReference type="Gene3D" id="3.30.710.10">
    <property type="entry name" value="Potassium Channel Kv1.1, Chain A"/>
    <property type="match status" value="1"/>
</dbReference>
<accession>A0AA36GFZ4</accession>
<dbReference type="PANTHER" id="PTHR47022:SF1">
    <property type="entry name" value="BTB AND MATH DOMAIN-CONTAINING PROTEIN 36-RELATED"/>
    <property type="match status" value="1"/>
</dbReference>
<dbReference type="SUPFAM" id="SSF54695">
    <property type="entry name" value="POZ domain"/>
    <property type="match status" value="1"/>
</dbReference>